<dbReference type="PANTHER" id="PTHR41786">
    <property type="entry name" value="MOTILITY ACCESSORY FACTOR MAF"/>
    <property type="match status" value="1"/>
</dbReference>
<dbReference type="Proteomes" id="UP000246635">
    <property type="component" value="Unassembled WGS sequence"/>
</dbReference>
<comment type="caution">
    <text evidence="3">The sequence shown here is derived from an EMBL/GenBank/DDBJ whole genome shotgun (WGS) entry which is preliminary data.</text>
</comment>
<dbReference type="Pfam" id="PF01973">
    <property type="entry name" value="MptE-like"/>
    <property type="match status" value="1"/>
</dbReference>
<reference evidence="3 4" key="1">
    <citation type="submission" date="2018-05" db="EMBL/GenBank/DDBJ databases">
        <title>Genomic Encyclopedia of Type Strains, Phase III (KMG-III): the genomes of soil and plant-associated and newly described type strains.</title>
        <authorList>
            <person name="Whitman W."/>
        </authorList>
    </citation>
    <scope>NUCLEOTIDE SEQUENCE [LARGE SCALE GENOMIC DNA]</scope>
    <source>
        <strain evidence="3 4">CECT 5696</strain>
    </source>
</reference>
<proteinExistence type="predicted"/>
<dbReference type="RefSeq" id="WP_110041893.1">
    <property type="nucleotide sequence ID" value="NZ_CP054613.1"/>
</dbReference>
<sequence>MTDQNQLKEIMEEIVVFLPKLAEACDTTATLLYEPVTEETWRQLGEIVEGMDDLYKTVNAVLDSLQGDNTGLQLLTMPLSRAVNAINDKFKAMNVCVDEEDYDGAGDVIKYEWIPLLQELIAELGELESVRERRFDANMRFLNRYYPQIHDRMRAVICDAARYRFSYARNAMPNLSLLKDGQRTVQLHSGFDPAHEADRWVELLAGKVEHKSKILMYGIGFGYLVRHYAAKYPEHRLYLYEPDEQIFLHALYAIDMASLIEGLNIGALVVGMGTDRQEELLERFSHEQGEPEVVALPVYKKLFQAHHDAFVQDAWTTCTHYANFLFNHNKYGITWTRNGMYNINSVLTTPSIQGLQDRYKGMTAVVVGAGPSLEQDIESLRKLKAHALIIAAGSTIQSLLHFGIEPHLIVAVDGTEANYNVFKDLPIDHIPMLYAPIIEHRIIEGRAGRSIHVHVEGDTVLQYLMGITTEDTVFRSSHSVTGTAIQAAIYMGCKEIVFTGQDLSYPSDNMYAPGAKHLPEQATVAVVREAELQVESVRGTINRTDQGMKLTLHNIEQLLELFTNISFVNTSKQGAKIKHTVWQSMEEVLQRLQDQLVNEDLVADALSDLQGYDAARVKVIIERVVKLPEQLQEYGRIVKGIERQIQKLPQLVRMQPNKCQKTIEEIDSTWERVTKSSPFKALWLRACRAELKQFEVELPKLTAAVSLKEQVTFYNGTMSPLLATMSECVPELMTIAVEARTRVASAFQLA</sequence>
<evidence type="ECO:0008006" key="5">
    <source>
        <dbReference type="Google" id="ProtNLM"/>
    </source>
</evidence>
<gene>
    <name evidence="3" type="ORF">DFQ01_10169</name>
</gene>
<accession>A0A2V2YZD8</accession>
<evidence type="ECO:0000313" key="3">
    <source>
        <dbReference type="EMBL" id="PWW08348.1"/>
    </source>
</evidence>
<evidence type="ECO:0000259" key="1">
    <source>
        <dbReference type="Pfam" id="PF01973"/>
    </source>
</evidence>
<dbReference type="PANTHER" id="PTHR41786:SF1">
    <property type="entry name" value="6-HYDROXYMETHYLPTERIN DIPHOSPHOKINASE MPTE-LIKE DOMAIN-CONTAINING PROTEIN"/>
    <property type="match status" value="1"/>
</dbReference>
<dbReference type="AlphaFoldDB" id="A0A2V2YZD8"/>
<feature type="domain" description="Glycosyltransferase Maf N-terminal" evidence="2">
    <location>
        <begin position="212"/>
        <end position="297"/>
    </location>
</feature>
<feature type="domain" description="6-hydroxymethylpterin diphosphokinase MptE-like" evidence="1">
    <location>
        <begin position="338"/>
        <end position="507"/>
    </location>
</feature>
<evidence type="ECO:0000313" key="4">
    <source>
        <dbReference type="Proteomes" id="UP000246635"/>
    </source>
</evidence>
<dbReference type="OrthoDB" id="5291305at2"/>
<dbReference type="InterPro" id="IPR045376">
    <property type="entry name" value="Maf_N"/>
</dbReference>
<organism evidence="3 4">
    <name type="scientific">Paenibacillus cellulosilyticus</name>
    <dbReference type="NCBI Taxonomy" id="375489"/>
    <lineage>
        <taxon>Bacteria</taxon>
        <taxon>Bacillati</taxon>
        <taxon>Bacillota</taxon>
        <taxon>Bacilli</taxon>
        <taxon>Bacillales</taxon>
        <taxon>Paenibacillaceae</taxon>
        <taxon>Paenibacillus</taxon>
    </lineage>
</organism>
<keyword evidence="4" id="KW-1185">Reference proteome</keyword>
<protein>
    <recommendedName>
        <fullName evidence="5">DUF115 domain-containing protein</fullName>
    </recommendedName>
</protein>
<name>A0A2V2YZD8_9BACL</name>
<dbReference type="InterPro" id="IPR002826">
    <property type="entry name" value="MptE-like"/>
</dbReference>
<dbReference type="Pfam" id="PF20157">
    <property type="entry name" value="Maf_flag10_N"/>
    <property type="match status" value="1"/>
</dbReference>
<evidence type="ECO:0000259" key="2">
    <source>
        <dbReference type="Pfam" id="PF20157"/>
    </source>
</evidence>
<dbReference type="EMBL" id="QGTQ01000001">
    <property type="protein sequence ID" value="PWW08348.1"/>
    <property type="molecule type" value="Genomic_DNA"/>
</dbReference>